<dbReference type="GO" id="GO:0140115">
    <property type="term" value="P:export across plasma membrane"/>
    <property type="evidence" value="ECO:0007669"/>
    <property type="project" value="UniProtKB-ARBA"/>
</dbReference>
<keyword evidence="4 7" id="KW-1133">Transmembrane helix</keyword>
<feature type="region of interest" description="Disordered" evidence="6">
    <location>
        <begin position="36"/>
        <end position="55"/>
    </location>
</feature>
<evidence type="ECO:0000256" key="4">
    <source>
        <dbReference type="ARBA" id="ARBA00022989"/>
    </source>
</evidence>
<organism evidence="9 10">
    <name type="scientific">Cladophialophora immunda</name>
    <dbReference type="NCBI Taxonomy" id="569365"/>
    <lineage>
        <taxon>Eukaryota</taxon>
        <taxon>Fungi</taxon>
        <taxon>Dikarya</taxon>
        <taxon>Ascomycota</taxon>
        <taxon>Pezizomycotina</taxon>
        <taxon>Eurotiomycetes</taxon>
        <taxon>Chaetothyriomycetidae</taxon>
        <taxon>Chaetothyriales</taxon>
        <taxon>Herpotrichiellaceae</taxon>
        <taxon>Cladophialophora</taxon>
    </lineage>
</organism>
<feature type="region of interest" description="Disordered" evidence="6">
    <location>
        <begin position="1"/>
        <end position="26"/>
    </location>
</feature>
<dbReference type="Pfam" id="PF07690">
    <property type="entry name" value="MFS_1"/>
    <property type="match status" value="1"/>
</dbReference>
<dbReference type="EMBL" id="KN847041">
    <property type="protein sequence ID" value="KIW31779.1"/>
    <property type="molecule type" value="Genomic_DNA"/>
</dbReference>
<dbReference type="InterPro" id="IPR005829">
    <property type="entry name" value="Sugar_transporter_CS"/>
</dbReference>
<keyword evidence="5 7" id="KW-0472">Membrane</keyword>
<feature type="transmembrane region" description="Helical" evidence="7">
    <location>
        <begin position="456"/>
        <end position="480"/>
    </location>
</feature>
<accession>A0A0D2D7Q8</accession>
<dbReference type="InterPro" id="IPR020846">
    <property type="entry name" value="MFS_dom"/>
</dbReference>
<dbReference type="RefSeq" id="XP_016251995.1">
    <property type="nucleotide sequence ID" value="XM_016390093.1"/>
</dbReference>
<evidence type="ECO:0000256" key="3">
    <source>
        <dbReference type="ARBA" id="ARBA00022692"/>
    </source>
</evidence>
<feature type="transmembrane region" description="Helical" evidence="7">
    <location>
        <begin position="521"/>
        <end position="541"/>
    </location>
</feature>
<dbReference type="SUPFAM" id="SSF103473">
    <property type="entry name" value="MFS general substrate transporter"/>
    <property type="match status" value="1"/>
</dbReference>
<evidence type="ECO:0000313" key="10">
    <source>
        <dbReference type="Proteomes" id="UP000054466"/>
    </source>
</evidence>
<dbReference type="PANTHER" id="PTHR23502">
    <property type="entry name" value="MAJOR FACILITATOR SUPERFAMILY"/>
    <property type="match status" value="1"/>
</dbReference>
<dbReference type="PROSITE" id="PS50850">
    <property type="entry name" value="MFS"/>
    <property type="match status" value="1"/>
</dbReference>
<feature type="transmembrane region" description="Helical" evidence="7">
    <location>
        <begin position="431"/>
        <end position="450"/>
    </location>
</feature>
<comment type="subcellular location">
    <subcellularLocation>
        <location evidence="1">Cell membrane</location>
        <topology evidence="1">Multi-pass membrane protein</topology>
    </subcellularLocation>
</comment>
<feature type="transmembrane region" description="Helical" evidence="7">
    <location>
        <begin position="266"/>
        <end position="287"/>
    </location>
</feature>
<feature type="transmembrane region" description="Helical" evidence="7">
    <location>
        <begin position="211"/>
        <end position="228"/>
    </location>
</feature>
<evidence type="ECO:0000256" key="5">
    <source>
        <dbReference type="ARBA" id="ARBA00023136"/>
    </source>
</evidence>
<dbReference type="PANTHER" id="PTHR23502:SF7">
    <property type="entry name" value="DRUG_PROTON ANTIPORTER YHK8-RELATED"/>
    <property type="match status" value="1"/>
</dbReference>
<dbReference type="GeneID" id="27342566"/>
<evidence type="ECO:0000256" key="1">
    <source>
        <dbReference type="ARBA" id="ARBA00004651"/>
    </source>
</evidence>
<feature type="compositionally biased region" description="Polar residues" evidence="6">
    <location>
        <begin position="41"/>
        <end position="55"/>
    </location>
</feature>
<evidence type="ECO:0000313" key="9">
    <source>
        <dbReference type="EMBL" id="KIW31779.1"/>
    </source>
</evidence>
<dbReference type="AlphaFoldDB" id="A0A0D2D7Q8"/>
<feature type="transmembrane region" description="Helical" evidence="7">
    <location>
        <begin position="235"/>
        <end position="254"/>
    </location>
</feature>
<dbReference type="VEuPathDB" id="FungiDB:PV07_03372"/>
<sequence>MADLQRPQDPASSSTSVDTIGSRIESDVDLEKAETIHPIPTSGTGAAATRSQTVGRTRSVATDGYSVYDVDEDESEEASVARTKTSPYEVRWEGPGDEGNPRNFNIARKWVIVLITSIASFCVTFTSSVYTTTYEQLMKDFHCSREIATLGLSMFVLGLAFGPMLLGPLSEFYGRRPIYIASMFFFLIWLIPCAVAQNIQTMIVCRFFDGFAGSAFLAVAAGTVADLFEPKDLEFPMMIFTASPFMGPAVGPVIGGLINQFTSWRWTFYTLLIWTGVLLVLVIFFVPETYHKVLLKRRAQQKRKATGESQWYAPIEQLDRSILGTVVHSCSVPFELLFFEPMCLLLCLYSAILLGIVYLFFGAFPLVFGTNHGFSLYQVGLTFIGLLVGIAIGVLTDPFWHKNYVKMVRKLEEQTGQVGIKPEPEYRLPPAMFGGILVPVGLFWFGWTTYSSVHWIVPIIGSAVFGIGLFLAFTGILTFLVDAYPSYAASAVAANCLVRLLFAGAFPLFGTQMYENLDYQWASSLLGFLALACVPMPFFFYRYGKKIRSRSRFNNAA</sequence>
<protein>
    <recommendedName>
        <fullName evidence="8">Major facilitator superfamily (MFS) profile domain-containing protein</fullName>
    </recommendedName>
</protein>
<evidence type="ECO:0000256" key="6">
    <source>
        <dbReference type="SAM" id="MobiDB-lite"/>
    </source>
</evidence>
<feature type="transmembrane region" description="Helical" evidence="7">
    <location>
        <begin position="487"/>
        <end position="509"/>
    </location>
</feature>
<dbReference type="InterPro" id="IPR011701">
    <property type="entry name" value="MFS"/>
</dbReference>
<keyword evidence="3 7" id="KW-0812">Transmembrane</keyword>
<dbReference type="OrthoDB" id="3561359at2759"/>
<feature type="transmembrane region" description="Helical" evidence="7">
    <location>
        <begin position="178"/>
        <end position="199"/>
    </location>
</feature>
<feature type="transmembrane region" description="Helical" evidence="7">
    <location>
        <begin position="147"/>
        <end position="166"/>
    </location>
</feature>
<feature type="transmembrane region" description="Helical" evidence="7">
    <location>
        <begin position="376"/>
        <end position="400"/>
    </location>
</feature>
<evidence type="ECO:0000259" key="8">
    <source>
        <dbReference type="PROSITE" id="PS50850"/>
    </source>
</evidence>
<dbReference type="PROSITE" id="PS00216">
    <property type="entry name" value="SUGAR_TRANSPORT_1"/>
    <property type="match status" value="1"/>
</dbReference>
<keyword evidence="10" id="KW-1185">Reference proteome</keyword>
<feature type="transmembrane region" description="Helical" evidence="7">
    <location>
        <begin position="110"/>
        <end position="127"/>
    </location>
</feature>
<feature type="compositionally biased region" description="Polar residues" evidence="6">
    <location>
        <begin position="10"/>
        <end position="19"/>
    </location>
</feature>
<dbReference type="Proteomes" id="UP000054466">
    <property type="component" value="Unassembled WGS sequence"/>
</dbReference>
<dbReference type="FunFam" id="1.20.1250.20:FF:000082">
    <property type="entry name" value="MFS multidrug transporter, putative"/>
    <property type="match status" value="1"/>
</dbReference>
<dbReference type="STRING" id="569365.A0A0D2D7Q8"/>
<feature type="transmembrane region" description="Helical" evidence="7">
    <location>
        <begin position="343"/>
        <end position="364"/>
    </location>
</feature>
<name>A0A0D2D7Q8_9EURO</name>
<evidence type="ECO:0000256" key="7">
    <source>
        <dbReference type="SAM" id="Phobius"/>
    </source>
</evidence>
<gene>
    <name evidence="9" type="ORF">PV07_03372</name>
</gene>
<dbReference type="GO" id="GO:0022857">
    <property type="term" value="F:transmembrane transporter activity"/>
    <property type="evidence" value="ECO:0007669"/>
    <property type="project" value="InterPro"/>
</dbReference>
<comment type="similarity">
    <text evidence="2">Belongs to the major facilitator superfamily.</text>
</comment>
<proteinExistence type="inferred from homology"/>
<evidence type="ECO:0000256" key="2">
    <source>
        <dbReference type="ARBA" id="ARBA00008335"/>
    </source>
</evidence>
<dbReference type="Gene3D" id="1.20.1250.20">
    <property type="entry name" value="MFS general substrate transporter like domains"/>
    <property type="match status" value="1"/>
</dbReference>
<reference evidence="9 10" key="1">
    <citation type="submission" date="2015-01" db="EMBL/GenBank/DDBJ databases">
        <title>The Genome Sequence of Cladophialophora immunda CBS83496.</title>
        <authorList>
            <consortium name="The Broad Institute Genomics Platform"/>
            <person name="Cuomo C."/>
            <person name="de Hoog S."/>
            <person name="Gorbushina A."/>
            <person name="Stielow B."/>
            <person name="Teixiera M."/>
            <person name="Abouelleil A."/>
            <person name="Chapman S.B."/>
            <person name="Priest M."/>
            <person name="Young S.K."/>
            <person name="Wortman J."/>
            <person name="Nusbaum C."/>
            <person name="Birren B."/>
        </authorList>
    </citation>
    <scope>NUCLEOTIDE SEQUENCE [LARGE SCALE GENOMIC DNA]</scope>
    <source>
        <strain evidence="9 10">CBS 83496</strain>
    </source>
</reference>
<dbReference type="GO" id="GO:0042908">
    <property type="term" value="P:xenobiotic transport"/>
    <property type="evidence" value="ECO:0007669"/>
    <property type="project" value="UniProtKB-ARBA"/>
</dbReference>
<feature type="domain" description="Major facilitator superfamily (MFS) profile" evidence="8">
    <location>
        <begin position="112"/>
        <end position="545"/>
    </location>
</feature>
<dbReference type="GO" id="GO:0005886">
    <property type="term" value="C:plasma membrane"/>
    <property type="evidence" value="ECO:0007669"/>
    <property type="project" value="UniProtKB-SubCell"/>
</dbReference>
<dbReference type="InterPro" id="IPR036259">
    <property type="entry name" value="MFS_trans_sf"/>
</dbReference>
<dbReference type="CDD" id="cd17323">
    <property type="entry name" value="MFS_Tpo1_MDR_like"/>
    <property type="match status" value="1"/>
</dbReference>